<protein>
    <recommendedName>
        <fullName evidence="3">14-3-3 domain-containing protein</fullName>
    </recommendedName>
</protein>
<reference evidence="5" key="2">
    <citation type="journal article" date="2018" name="Nat. Commun.">
        <title>Extreme sensitivity to ultraviolet light in the fungal pathogen causing white-nose syndrome of bats.</title>
        <authorList>
            <person name="Palmer J.M."/>
            <person name="Drees K.P."/>
            <person name="Foster J.T."/>
            <person name="Lindner D.L."/>
        </authorList>
    </citation>
    <scope>NUCLEOTIDE SEQUENCE [LARGE SCALE GENOMIC DNA]</scope>
    <source>
        <strain evidence="5">UAMH 10579</strain>
    </source>
</reference>
<proteinExistence type="inferred from homology"/>
<feature type="compositionally biased region" description="Low complexity" evidence="2">
    <location>
        <begin position="375"/>
        <end position="389"/>
    </location>
</feature>
<dbReference type="Gene3D" id="1.20.190.20">
    <property type="entry name" value="14-3-3 domain"/>
    <property type="match status" value="1"/>
</dbReference>
<sequence>MSPQSTADTENKSPLSSSPSPPISLSDFFLSIPYFMASTEVDQKFLGQFAKNIASDNPLLSSMLFKLLGLSVVLAKQLVRARKLRKLDPTRATKSLDLYFHIIWLSREGLLIVEQYVLHMVSSFEELKVLTYKLRASFYHIFVLFHNQPSINSAGPRQITTPPGLLSPRQKQDKGKAPAIPGTSHTPTIPSPPESRSSSVQPSHPLEGGPVQHPDAQRDARQSGSAADFLLQSRDYIPTAMAAFQEANDLAERLLWGSHPLRLSVKTEFSAFLYDCAKDADRSRRLAKNTIAEVYNATEGMDDEMFEDAAELVGTLGKFMKRGLGSAGGSSSGSKSTLRAGASAAEQRAEPPRPLRSTPPRAENLRNEALRDARATPPRATPTRAVPPRGLLTPPGHPRRDAEVSPAVSGVGMDNPI</sequence>
<dbReference type="PANTHER" id="PTHR18860">
    <property type="entry name" value="14-3-3 PROTEIN"/>
    <property type="match status" value="1"/>
</dbReference>
<dbReference type="AlphaFoldDB" id="A0A1B8G9X0"/>
<gene>
    <name evidence="4" type="ORF">VE01_09835</name>
</gene>
<dbReference type="InterPro" id="IPR000308">
    <property type="entry name" value="14-3-3"/>
</dbReference>
<feature type="region of interest" description="Disordered" evidence="2">
    <location>
        <begin position="325"/>
        <end position="417"/>
    </location>
</feature>
<dbReference type="STRING" id="342668.A0A1B8G9X0"/>
<reference evidence="4 5" key="1">
    <citation type="submission" date="2016-03" db="EMBL/GenBank/DDBJ databases">
        <title>Comparative genomics of Pseudogymnoascus destructans, the fungus causing white-nose syndrome of bats.</title>
        <authorList>
            <person name="Palmer J.M."/>
            <person name="Drees K.P."/>
            <person name="Foster J.T."/>
            <person name="Lindner D.L."/>
        </authorList>
    </citation>
    <scope>NUCLEOTIDE SEQUENCE [LARGE SCALE GENOMIC DNA]</scope>
    <source>
        <strain evidence="4 5">UAMH 10579</strain>
    </source>
</reference>
<feature type="domain" description="14-3-3" evidence="3">
    <location>
        <begin position="235"/>
        <end position="316"/>
    </location>
</feature>
<evidence type="ECO:0000259" key="3">
    <source>
        <dbReference type="Pfam" id="PF00244"/>
    </source>
</evidence>
<dbReference type="InterPro" id="IPR036815">
    <property type="entry name" value="14-3-3_dom_sf"/>
</dbReference>
<feature type="compositionally biased region" description="Basic and acidic residues" evidence="2">
    <location>
        <begin position="363"/>
        <end position="374"/>
    </location>
</feature>
<evidence type="ECO:0000256" key="1">
    <source>
        <dbReference type="ARBA" id="ARBA00006141"/>
    </source>
</evidence>
<feature type="compositionally biased region" description="Polar residues" evidence="2">
    <location>
        <begin position="183"/>
        <end position="202"/>
    </location>
</feature>
<dbReference type="Proteomes" id="UP000091956">
    <property type="component" value="Unassembled WGS sequence"/>
</dbReference>
<feature type="compositionally biased region" description="Low complexity" evidence="2">
    <location>
        <begin position="332"/>
        <end position="341"/>
    </location>
</feature>
<evidence type="ECO:0000313" key="5">
    <source>
        <dbReference type="Proteomes" id="UP000091956"/>
    </source>
</evidence>
<feature type="region of interest" description="Disordered" evidence="2">
    <location>
        <begin position="1"/>
        <end position="21"/>
    </location>
</feature>
<keyword evidence="5" id="KW-1185">Reference proteome</keyword>
<evidence type="ECO:0000256" key="2">
    <source>
        <dbReference type="SAM" id="MobiDB-lite"/>
    </source>
</evidence>
<organism evidence="4 5">
    <name type="scientific">Pseudogymnoascus verrucosus</name>
    <dbReference type="NCBI Taxonomy" id="342668"/>
    <lineage>
        <taxon>Eukaryota</taxon>
        <taxon>Fungi</taxon>
        <taxon>Dikarya</taxon>
        <taxon>Ascomycota</taxon>
        <taxon>Pezizomycotina</taxon>
        <taxon>Leotiomycetes</taxon>
        <taxon>Thelebolales</taxon>
        <taxon>Thelebolaceae</taxon>
        <taxon>Pseudogymnoascus</taxon>
    </lineage>
</organism>
<evidence type="ECO:0000313" key="4">
    <source>
        <dbReference type="EMBL" id="OBT92624.1"/>
    </source>
</evidence>
<feature type="region of interest" description="Disordered" evidence="2">
    <location>
        <begin position="153"/>
        <end position="224"/>
    </location>
</feature>
<dbReference type="Pfam" id="PF00244">
    <property type="entry name" value="14-3-3"/>
    <property type="match status" value="1"/>
</dbReference>
<comment type="similarity">
    <text evidence="1">Belongs to the 14-3-3 family.</text>
</comment>
<name>A0A1B8G9X0_9PEZI</name>
<dbReference type="InterPro" id="IPR023410">
    <property type="entry name" value="14-3-3_domain"/>
</dbReference>
<accession>A0A1B8G9X0</accession>
<dbReference type="RefSeq" id="XP_018126357.1">
    <property type="nucleotide sequence ID" value="XM_018279242.2"/>
</dbReference>
<dbReference type="SUPFAM" id="SSF48445">
    <property type="entry name" value="14-3-3 protein"/>
    <property type="match status" value="1"/>
</dbReference>
<dbReference type="EMBL" id="KV460264">
    <property type="protein sequence ID" value="OBT92624.1"/>
    <property type="molecule type" value="Genomic_DNA"/>
</dbReference>
<dbReference type="GeneID" id="28843221"/>
<dbReference type="OrthoDB" id="5370350at2759"/>